<dbReference type="AlphaFoldDB" id="D3ZHU7"/>
<dbReference type="RGD" id="1308833">
    <property type="gene designation" value="Mbd3l2"/>
</dbReference>
<dbReference type="STRING" id="10116.ENSRNOP00000037810"/>
<dbReference type="SMR" id="D3ZHU7"/>
<name>D3ZHU7_RAT</name>
<dbReference type="FunCoup" id="D3ZHU7">
    <property type="interactions" value="12"/>
</dbReference>
<dbReference type="PhylomeDB" id="D3ZHU7"/>
<dbReference type="GO" id="GO:0006357">
    <property type="term" value="P:regulation of transcription by RNA polymerase II"/>
    <property type="evidence" value="ECO:0000266"/>
    <property type="project" value="RGD"/>
</dbReference>
<dbReference type="GO" id="GO:0008327">
    <property type="term" value="F:methyl-CpG binding"/>
    <property type="evidence" value="ECO:0000318"/>
    <property type="project" value="GO_Central"/>
</dbReference>
<evidence type="ECO:0000313" key="5">
    <source>
        <dbReference type="Proteomes" id="UP000002494"/>
    </source>
</evidence>
<feature type="domain" description="Methyl-CpG binding protein 2/3 C-terminal" evidence="2">
    <location>
        <begin position="108"/>
        <end position="212"/>
    </location>
</feature>
<dbReference type="Ensembl" id="ENSRNOT00000029911.4">
    <property type="protein sequence ID" value="ENSRNOP00000037810.2"/>
    <property type="gene ID" value="ENSRNOG00000026629.6"/>
</dbReference>
<organism evidence="4 5">
    <name type="scientific">Rattus norvegicus</name>
    <name type="common">Rat</name>
    <dbReference type="NCBI Taxonomy" id="10116"/>
    <lineage>
        <taxon>Eukaryota</taxon>
        <taxon>Metazoa</taxon>
        <taxon>Chordata</taxon>
        <taxon>Craniata</taxon>
        <taxon>Vertebrata</taxon>
        <taxon>Euteleostomi</taxon>
        <taxon>Mammalia</taxon>
        <taxon>Eutheria</taxon>
        <taxon>Euarchontoglires</taxon>
        <taxon>Glires</taxon>
        <taxon>Rodentia</taxon>
        <taxon>Myomorpha</taxon>
        <taxon>Muroidea</taxon>
        <taxon>Muridae</taxon>
        <taxon>Murinae</taxon>
        <taxon>Rattus</taxon>
    </lineage>
</organism>
<dbReference type="PaxDb" id="10116-ENSRNOP00000037810"/>
<reference evidence="4" key="1">
    <citation type="submission" date="2024-01" db="EMBL/GenBank/DDBJ databases">
        <title>GRCr8: a new rat reference genome assembly contstructed from accurate long reads and long range scaffolding.</title>
        <authorList>
            <person name="Doris P.A."/>
            <person name="Kalbfleisch T."/>
            <person name="Li K."/>
            <person name="Howe K."/>
            <person name="Wood J."/>
        </authorList>
    </citation>
    <scope>NUCLEOTIDE SEQUENCE [LARGE SCALE GENOMIC DNA]</scope>
    <source>
        <strain evidence="4">Brown Norway</strain>
    </source>
</reference>
<feature type="compositionally biased region" description="Polar residues" evidence="1">
    <location>
        <begin position="141"/>
        <end position="156"/>
    </location>
</feature>
<dbReference type="Pfam" id="PF16564">
    <property type="entry name" value="MBDa"/>
    <property type="match status" value="1"/>
</dbReference>
<dbReference type="GO" id="GO:0005634">
    <property type="term" value="C:nucleus"/>
    <property type="evidence" value="ECO:0000266"/>
    <property type="project" value="RGD"/>
</dbReference>
<dbReference type="eggNOG" id="KOG4161">
    <property type="taxonomic scope" value="Eukaryota"/>
</dbReference>
<dbReference type="InterPro" id="IPR032343">
    <property type="entry name" value="MBD2/MBD3_p55-bd"/>
</dbReference>
<evidence type="ECO:0000259" key="3">
    <source>
        <dbReference type="Pfam" id="PF16564"/>
    </source>
</evidence>
<dbReference type="OrthoDB" id="9621509at2759"/>
<reference evidence="4" key="2">
    <citation type="submission" date="2025-08" db="UniProtKB">
        <authorList>
            <consortium name="Ensembl"/>
        </authorList>
    </citation>
    <scope>IDENTIFICATION</scope>
    <source>
        <strain evidence="4">Brown Norway</strain>
    </source>
</reference>
<dbReference type="HOGENOM" id="CLU_069710_1_0_1"/>
<evidence type="ECO:0000259" key="2">
    <source>
        <dbReference type="Pfam" id="PF14048"/>
    </source>
</evidence>
<feature type="region of interest" description="Disordered" evidence="1">
    <location>
        <begin position="130"/>
        <end position="156"/>
    </location>
</feature>
<evidence type="ECO:0000313" key="6">
    <source>
        <dbReference type="RGD" id="1308833"/>
    </source>
</evidence>
<dbReference type="GO" id="GO:0006346">
    <property type="term" value="P:DNA methylation-dependent constitutive heterochromatin formation"/>
    <property type="evidence" value="ECO:0000318"/>
    <property type="project" value="GO_Central"/>
</dbReference>
<dbReference type="GO" id="GO:1902275">
    <property type="term" value="P:regulation of chromatin organization"/>
    <property type="evidence" value="ECO:0000266"/>
    <property type="project" value="RGD"/>
</dbReference>
<dbReference type="GO" id="GO:0000122">
    <property type="term" value="P:negative regulation of transcription by RNA polymerase II"/>
    <property type="evidence" value="ECO:0000318"/>
    <property type="project" value="GO_Central"/>
</dbReference>
<dbReference type="UCSC" id="RGD:1308833">
    <property type="organism name" value="rat"/>
</dbReference>
<dbReference type="OMA" id="HLELCAY"/>
<evidence type="ECO:0000313" key="4">
    <source>
        <dbReference type="Ensembl" id="ENSRNOP00000037810.2"/>
    </source>
</evidence>
<feature type="compositionally biased region" description="Basic residues" evidence="1">
    <location>
        <begin position="28"/>
        <end position="46"/>
    </location>
</feature>
<reference evidence="4" key="3">
    <citation type="submission" date="2025-09" db="UniProtKB">
        <authorList>
            <consortium name="Ensembl"/>
        </authorList>
    </citation>
    <scope>IDENTIFICATION</scope>
    <source>
        <strain evidence="4">Brown Norway</strain>
    </source>
</reference>
<accession>D3ZHU7</accession>
<feature type="region of interest" description="Disordered" evidence="1">
    <location>
        <begin position="1"/>
        <end position="55"/>
    </location>
</feature>
<sequence>MEEPSGNSVSSQPLLGRLTRNMIPNKLQKTRKIRVAQSKTKTKRRSGGTFKDPLRRTSCIFPQPVTLITSYSENKTRYRRDEAKLQKPEQLCALQRLENLQVGEEDRNLSCPLKLANPVETIVQGMQDEANNQSGDKDQLTPGQVTSDQPPCLETTEQGALQLSPSFSSQGVTMPVPLRLSPSYCLQEVTTADIQRQAWKVKKARKRLAEALEADRLARQAENMRETR</sequence>
<feature type="domain" description="Methyl-CpG-binding" evidence="3">
    <location>
        <begin position="35"/>
        <end position="102"/>
    </location>
</feature>
<keyword evidence="5" id="KW-1185">Reference proteome</keyword>
<gene>
    <name evidence="4 6" type="primary">Mbd3l2</name>
</gene>
<protein>
    <submittedName>
        <fullName evidence="4">Methyl-CpG binding domain protein 3-like 2</fullName>
    </submittedName>
</protein>
<dbReference type="Proteomes" id="UP000002494">
    <property type="component" value="Chromosome 8"/>
</dbReference>
<dbReference type="InParanoid" id="D3ZHU7"/>
<proteinExistence type="predicted"/>
<dbReference type="InterPro" id="IPR025884">
    <property type="entry name" value="MeCpG-bd_2/3_C_dom"/>
</dbReference>
<feature type="compositionally biased region" description="Polar residues" evidence="1">
    <location>
        <begin position="1"/>
        <end position="13"/>
    </location>
</feature>
<evidence type="ECO:0000256" key="1">
    <source>
        <dbReference type="SAM" id="MobiDB-lite"/>
    </source>
</evidence>
<dbReference type="GeneTree" id="ENSGT00950000183005"/>
<dbReference type="Pfam" id="PF14048">
    <property type="entry name" value="MBD_C"/>
    <property type="match status" value="1"/>
</dbReference>
<dbReference type="AGR" id="RGD:1308833"/>